<dbReference type="GO" id="GO:0005829">
    <property type="term" value="C:cytosol"/>
    <property type="evidence" value="ECO:0007669"/>
    <property type="project" value="TreeGrafter"/>
</dbReference>
<dbReference type="GO" id="GO:0003723">
    <property type="term" value="F:RNA binding"/>
    <property type="evidence" value="ECO:0007669"/>
    <property type="project" value="UniProtKB-KW"/>
</dbReference>
<keyword evidence="8" id="KW-1185">Reference proteome</keyword>
<evidence type="ECO:0000256" key="3">
    <source>
        <dbReference type="ARBA" id="ARBA00022884"/>
    </source>
</evidence>
<evidence type="ECO:0000256" key="4">
    <source>
        <dbReference type="ARBA" id="ARBA00023015"/>
    </source>
</evidence>
<accession>A0A5C6RYZ8</accession>
<sequence length="317" mass="37491">MISRRYLRVKTFQALYAYFQSSDKNVNKAESELFLSLEHMYDLYLFFLALPAEIVHRAELRMEEAKTKRLPSEEDLDPNQKLVGNRVFRLITTNKHLSQKLNERKLSWSPDQDLITKFMNFLRKHEAYIEYMSTREFSFEQDQKFVVTLYKKIIPDFELMLSEIQDKSIFWGFDEIDFVLSMVLKSVKRFKENSDEFTPLLDLYTDKDEDVKMVKKLFRKTIEDDKANSKIIADKTQNWDVERIAMIDILLMKMALTELIHFNSVPVKVTLNEYIELSKWFSTPKSKVFINGVLDKLVADLKENGKMKKIGRGLLDA</sequence>
<dbReference type="OrthoDB" id="9787568at2"/>
<dbReference type="RefSeq" id="WP_147098175.1">
    <property type="nucleotide sequence ID" value="NZ_VOOS01000001.1"/>
</dbReference>
<dbReference type="Gene3D" id="1.10.940.10">
    <property type="entry name" value="NusB-like"/>
    <property type="match status" value="1"/>
</dbReference>
<keyword evidence="4" id="KW-0805">Transcription regulation</keyword>
<evidence type="ECO:0000256" key="5">
    <source>
        <dbReference type="ARBA" id="ARBA00023163"/>
    </source>
</evidence>
<protein>
    <submittedName>
        <fullName evidence="7">Transcription antitermination protein NusB</fullName>
    </submittedName>
</protein>
<evidence type="ECO:0000259" key="6">
    <source>
        <dbReference type="Pfam" id="PF01029"/>
    </source>
</evidence>
<dbReference type="Proteomes" id="UP000321721">
    <property type="component" value="Unassembled WGS sequence"/>
</dbReference>
<dbReference type="PANTHER" id="PTHR11078">
    <property type="entry name" value="N UTILIZATION SUBSTANCE PROTEIN B-RELATED"/>
    <property type="match status" value="1"/>
</dbReference>
<dbReference type="AlphaFoldDB" id="A0A5C6RYZ8"/>
<evidence type="ECO:0000256" key="1">
    <source>
        <dbReference type="ARBA" id="ARBA00005952"/>
    </source>
</evidence>
<dbReference type="EMBL" id="VOOS01000001">
    <property type="protein sequence ID" value="TXB67019.1"/>
    <property type="molecule type" value="Genomic_DNA"/>
</dbReference>
<keyword evidence="5" id="KW-0804">Transcription</keyword>
<dbReference type="PANTHER" id="PTHR11078:SF3">
    <property type="entry name" value="ANTITERMINATION NUSB DOMAIN-CONTAINING PROTEIN"/>
    <property type="match status" value="1"/>
</dbReference>
<gene>
    <name evidence="7" type="ORF">FRY74_02210</name>
</gene>
<dbReference type="Pfam" id="PF01029">
    <property type="entry name" value="NusB"/>
    <property type="match status" value="1"/>
</dbReference>
<dbReference type="SUPFAM" id="SSF48013">
    <property type="entry name" value="NusB-like"/>
    <property type="match status" value="1"/>
</dbReference>
<comment type="caution">
    <text evidence="7">The sequence shown here is derived from an EMBL/GenBank/DDBJ whole genome shotgun (WGS) entry which is preliminary data.</text>
</comment>
<dbReference type="GO" id="GO:0031564">
    <property type="term" value="P:transcription antitermination"/>
    <property type="evidence" value="ECO:0007669"/>
    <property type="project" value="UniProtKB-KW"/>
</dbReference>
<evidence type="ECO:0000313" key="7">
    <source>
        <dbReference type="EMBL" id="TXB67019.1"/>
    </source>
</evidence>
<evidence type="ECO:0000313" key="8">
    <source>
        <dbReference type="Proteomes" id="UP000321721"/>
    </source>
</evidence>
<proteinExistence type="inferred from homology"/>
<comment type="similarity">
    <text evidence="1">Belongs to the NusB family.</text>
</comment>
<dbReference type="InterPro" id="IPR035926">
    <property type="entry name" value="NusB-like_sf"/>
</dbReference>
<keyword evidence="2" id="KW-0889">Transcription antitermination</keyword>
<evidence type="ECO:0000256" key="2">
    <source>
        <dbReference type="ARBA" id="ARBA00022814"/>
    </source>
</evidence>
<dbReference type="InterPro" id="IPR006027">
    <property type="entry name" value="NusB_RsmB_TIM44"/>
</dbReference>
<feature type="domain" description="NusB/RsmB/TIM44" evidence="6">
    <location>
        <begin position="205"/>
        <end position="297"/>
    </location>
</feature>
<keyword evidence="3" id="KW-0694">RNA-binding</keyword>
<dbReference type="InterPro" id="IPR011605">
    <property type="entry name" value="NusB_fam"/>
</dbReference>
<reference evidence="7 8" key="1">
    <citation type="submission" date="2019-08" db="EMBL/GenBank/DDBJ databases">
        <title>Genome of Vicingus serpentipes NCIMB 15042.</title>
        <authorList>
            <person name="Bowman J.P."/>
        </authorList>
    </citation>
    <scope>NUCLEOTIDE SEQUENCE [LARGE SCALE GENOMIC DNA]</scope>
    <source>
        <strain evidence="7 8">NCIMB 15042</strain>
    </source>
</reference>
<dbReference type="GO" id="GO:0006353">
    <property type="term" value="P:DNA-templated transcription termination"/>
    <property type="evidence" value="ECO:0007669"/>
    <property type="project" value="InterPro"/>
</dbReference>
<organism evidence="7 8">
    <name type="scientific">Vicingus serpentipes</name>
    <dbReference type="NCBI Taxonomy" id="1926625"/>
    <lineage>
        <taxon>Bacteria</taxon>
        <taxon>Pseudomonadati</taxon>
        <taxon>Bacteroidota</taxon>
        <taxon>Flavobacteriia</taxon>
        <taxon>Flavobacteriales</taxon>
        <taxon>Vicingaceae</taxon>
        <taxon>Vicingus</taxon>
    </lineage>
</organism>
<name>A0A5C6RYZ8_9FLAO</name>